<organism evidence="11 12">
    <name type="scientific">Calocera cornea HHB12733</name>
    <dbReference type="NCBI Taxonomy" id="1353952"/>
    <lineage>
        <taxon>Eukaryota</taxon>
        <taxon>Fungi</taxon>
        <taxon>Dikarya</taxon>
        <taxon>Basidiomycota</taxon>
        <taxon>Agaricomycotina</taxon>
        <taxon>Dacrymycetes</taxon>
        <taxon>Dacrymycetales</taxon>
        <taxon>Dacrymycetaceae</taxon>
        <taxon>Calocera</taxon>
    </lineage>
</organism>
<keyword evidence="3 8" id="KW-0812">Transmembrane</keyword>
<feature type="domain" description="GOST seven transmembrane" evidence="9">
    <location>
        <begin position="187"/>
        <end position="440"/>
    </location>
</feature>
<keyword evidence="12" id="KW-1185">Reference proteome</keyword>
<dbReference type="OrthoDB" id="19932at2759"/>
<evidence type="ECO:0000256" key="5">
    <source>
        <dbReference type="ARBA" id="ARBA00022989"/>
    </source>
</evidence>
<feature type="domain" description="PTM1-like N-terminal" evidence="10">
    <location>
        <begin position="1"/>
        <end position="54"/>
    </location>
</feature>
<comment type="subcellular location">
    <subcellularLocation>
        <location evidence="1">Membrane</location>
        <topology evidence="1">Multi-pass membrane protein</topology>
    </subcellularLocation>
</comment>
<dbReference type="STRING" id="1353952.A0A165EKB6"/>
<dbReference type="GO" id="GO:0016020">
    <property type="term" value="C:membrane"/>
    <property type="evidence" value="ECO:0007669"/>
    <property type="project" value="UniProtKB-SubCell"/>
</dbReference>
<name>A0A165EKB6_9BASI</name>
<evidence type="ECO:0000256" key="6">
    <source>
        <dbReference type="ARBA" id="ARBA00023136"/>
    </source>
</evidence>
<dbReference type="InterPro" id="IPR053938">
    <property type="entry name" value="PTM1-like_N"/>
</dbReference>
<feature type="transmembrane region" description="Helical" evidence="8">
    <location>
        <begin position="254"/>
        <end position="281"/>
    </location>
</feature>
<evidence type="ECO:0000256" key="7">
    <source>
        <dbReference type="SAM" id="MobiDB-lite"/>
    </source>
</evidence>
<dbReference type="GO" id="GO:0005829">
    <property type="term" value="C:cytosol"/>
    <property type="evidence" value="ECO:0007669"/>
    <property type="project" value="GOC"/>
</dbReference>
<reference evidence="11 12" key="1">
    <citation type="journal article" date="2016" name="Mol. Biol. Evol.">
        <title>Comparative Genomics of Early-Diverging Mushroom-Forming Fungi Provides Insights into the Origins of Lignocellulose Decay Capabilities.</title>
        <authorList>
            <person name="Nagy L.G."/>
            <person name="Riley R."/>
            <person name="Tritt A."/>
            <person name="Adam C."/>
            <person name="Daum C."/>
            <person name="Floudas D."/>
            <person name="Sun H."/>
            <person name="Yadav J.S."/>
            <person name="Pangilinan J."/>
            <person name="Larsson K.H."/>
            <person name="Matsuura K."/>
            <person name="Barry K."/>
            <person name="Labutti K."/>
            <person name="Kuo R."/>
            <person name="Ohm R.A."/>
            <person name="Bhattacharya S.S."/>
            <person name="Shirouzu T."/>
            <person name="Yoshinaga Y."/>
            <person name="Martin F.M."/>
            <person name="Grigoriev I.V."/>
            <person name="Hibbett D.S."/>
        </authorList>
    </citation>
    <scope>NUCLEOTIDE SEQUENCE [LARGE SCALE GENOMIC DNA]</scope>
    <source>
        <strain evidence="11 12">HHB12733</strain>
    </source>
</reference>
<feature type="transmembrane region" description="Helical" evidence="8">
    <location>
        <begin position="372"/>
        <end position="394"/>
    </location>
</feature>
<dbReference type="PANTHER" id="PTHR21229:SF1">
    <property type="entry name" value="GH17801P"/>
    <property type="match status" value="1"/>
</dbReference>
<evidence type="ECO:0000256" key="1">
    <source>
        <dbReference type="ARBA" id="ARBA00004141"/>
    </source>
</evidence>
<evidence type="ECO:0000313" key="12">
    <source>
        <dbReference type="Proteomes" id="UP000076842"/>
    </source>
</evidence>
<dbReference type="Proteomes" id="UP000076842">
    <property type="component" value="Unassembled WGS sequence"/>
</dbReference>
<evidence type="ECO:0000256" key="2">
    <source>
        <dbReference type="ARBA" id="ARBA00007883"/>
    </source>
</evidence>
<dbReference type="GO" id="GO:0005794">
    <property type="term" value="C:Golgi apparatus"/>
    <property type="evidence" value="ECO:0007669"/>
    <property type="project" value="TreeGrafter"/>
</dbReference>
<dbReference type="InterPro" id="IPR009637">
    <property type="entry name" value="GPR107/GPR108-like"/>
</dbReference>
<evidence type="ECO:0000259" key="9">
    <source>
        <dbReference type="Pfam" id="PF06814"/>
    </source>
</evidence>
<feature type="region of interest" description="Disordered" evidence="7">
    <location>
        <begin position="467"/>
        <end position="547"/>
    </location>
</feature>
<evidence type="ECO:0000256" key="3">
    <source>
        <dbReference type="ARBA" id="ARBA00022692"/>
    </source>
</evidence>
<dbReference type="EMBL" id="KV424002">
    <property type="protein sequence ID" value="KZT55043.1"/>
    <property type="molecule type" value="Genomic_DNA"/>
</dbReference>
<feature type="compositionally biased region" description="Basic and acidic residues" evidence="7">
    <location>
        <begin position="467"/>
        <end position="480"/>
    </location>
</feature>
<keyword evidence="5 8" id="KW-1133">Transmembrane helix</keyword>
<evidence type="ECO:0000256" key="8">
    <source>
        <dbReference type="SAM" id="Phobius"/>
    </source>
</evidence>
<dbReference type="FunCoup" id="A0A165EKB6">
    <property type="interactions" value="392"/>
</dbReference>
<accession>A0A165EKB6</accession>
<comment type="similarity">
    <text evidence="2">Belongs to the LU7TM family.</text>
</comment>
<dbReference type="Pfam" id="PF06814">
    <property type="entry name" value="GOST_TM"/>
    <property type="match status" value="1"/>
</dbReference>
<gene>
    <name evidence="11" type="ORF">CALCODRAFT_510372</name>
</gene>
<feature type="transmembrane region" description="Helical" evidence="8">
    <location>
        <begin position="222"/>
        <end position="242"/>
    </location>
</feature>
<dbReference type="InterPro" id="IPR053937">
    <property type="entry name" value="GOST_TM"/>
</dbReference>
<protein>
    <recommendedName>
        <fullName evidence="13">Integral membrane protein</fullName>
    </recommendedName>
</protein>
<dbReference type="AlphaFoldDB" id="A0A165EKB6"/>
<dbReference type="GO" id="GO:0042147">
    <property type="term" value="P:retrograde transport, endosome to Golgi"/>
    <property type="evidence" value="ECO:0007669"/>
    <property type="project" value="TreeGrafter"/>
</dbReference>
<feature type="transmembrane region" description="Helical" evidence="8">
    <location>
        <begin position="325"/>
        <end position="351"/>
    </location>
</feature>
<keyword evidence="6 8" id="KW-0472">Membrane</keyword>
<feature type="transmembrane region" description="Helical" evidence="8">
    <location>
        <begin position="189"/>
        <end position="210"/>
    </location>
</feature>
<dbReference type="PANTHER" id="PTHR21229">
    <property type="entry name" value="LUNG SEVEN TRANSMEMBRANE RECEPTOR"/>
    <property type="match status" value="1"/>
</dbReference>
<sequence>MVIYEWSDIVYLGKVTSESDDSLPKTYVCTSDAVNAGFCTSATLGEFIVDLPTGVSQNETTIWTSGITFSGNGSFVPYTGEEDAGGGSDLWLPPDGELPDLPEEDKNYSSPFLLRRGLPLARRQSVIPYTAPINYTIPRKGYYCVGTIPITLLSNPLTPETADHAAFTGTVLFRNTFAGLLPASEYPKIGFYLGMTWAYTLVGAVWASMCYRHRQDLLPLQYYIASLIGLLVIEMLASWGYYRYLNAHPPGITSTAFLIVVAILDAGRNSLSFFLLLVVSLGLTVTKESLGKLMTRCVILSSLHFIFGVVYAVGTVEVTLETASIFLLLAFVIPLAFTLSIFLLWIMYALNGTIQELAARKQRYKLSMFTRLYRILLGAVVLMSIFFVVSSLSFSNRLAEDYASNSWSTRWLLLDGWLALLYLAVFCLIAFIWRPTDNNRYLANVDEIAQDADDYDLDAMERAGHLKADSTDNLNGEHGRPGSPGVGQDVVFEIGDEDDEEERERTGVPRTGGGGPGRGRTEVDEHAAGEETEGLIGAGNGSSKRDD</sequence>
<keyword evidence="4" id="KW-0732">Signal</keyword>
<dbReference type="InParanoid" id="A0A165EKB6"/>
<dbReference type="Pfam" id="PF21902">
    <property type="entry name" value="PTM1-like_N"/>
    <property type="match status" value="1"/>
</dbReference>
<feature type="transmembrane region" description="Helical" evidence="8">
    <location>
        <begin position="293"/>
        <end position="313"/>
    </location>
</feature>
<evidence type="ECO:0000256" key="4">
    <source>
        <dbReference type="ARBA" id="ARBA00022729"/>
    </source>
</evidence>
<proteinExistence type="inferred from homology"/>
<evidence type="ECO:0000259" key="10">
    <source>
        <dbReference type="Pfam" id="PF21902"/>
    </source>
</evidence>
<feature type="transmembrane region" description="Helical" evidence="8">
    <location>
        <begin position="414"/>
        <end position="433"/>
    </location>
</feature>
<evidence type="ECO:0008006" key="13">
    <source>
        <dbReference type="Google" id="ProtNLM"/>
    </source>
</evidence>
<feature type="compositionally biased region" description="Basic and acidic residues" evidence="7">
    <location>
        <begin position="519"/>
        <end position="529"/>
    </location>
</feature>
<evidence type="ECO:0000313" key="11">
    <source>
        <dbReference type="EMBL" id="KZT55043.1"/>
    </source>
</evidence>